<dbReference type="InterPro" id="IPR050129">
    <property type="entry name" value="Zn_alcohol_dh"/>
</dbReference>
<dbReference type="InterPro" id="IPR011032">
    <property type="entry name" value="GroES-like_sf"/>
</dbReference>
<comment type="similarity">
    <text evidence="4">Belongs to the zinc-containing alcohol dehydrogenase family.</text>
</comment>
<dbReference type="InterPro" id="IPR013149">
    <property type="entry name" value="ADH-like_C"/>
</dbReference>
<evidence type="ECO:0000256" key="2">
    <source>
        <dbReference type="ARBA" id="ARBA00022833"/>
    </source>
</evidence>
<dbReference type="Gene3D" id="3.40.50.720">
    <property type="entry name" value="NAD(P)-binding Rossmann-like Domain"/>
    <property type="match status" value="1"/>
</dbReference>
<evidence type="ECO:0000313" key="7">
    <source>
        <dbReference type="Proteomes" id="UP001575105"/>
    </source>
</evidence>
<keyword evidence="1 4" id="KW-0479">Metal-binding</keyword>
<dbReference type="SUPFAM" id="SSF50129">
    <property type="entry name" value="GroES-like"/>
    <property type="match status" value="1"/>
</dbReference>
<dbReference type="InterPro" id="IPR002328">
    <property type="entry name" value="ADH_Zn_CS"/>
</dbReference>
<keyword evidence="3" id="KW-0560">Oxidoreductase</keyword>
<protein>
    <submittedName>
        <fullName evidence="6">Zinc-binding dehydrogenase</fullName>
    </submittedName>
</protein>
<comment type="caution">
    <text evidence="6">The sequence shown here is derived from an EMBL/GenBank/DDBJ whole genome shotgun (WGS) entry which is preliminary data.</text>
</comment>
<dbReference type="InterPro" id="IPR013154">
    <property type="entry name" value="ADH-like_N"/>
</dbReference>
<evidence type="ECO:0000256" key="1">
    <source>
        <dbReference type="ARBA" id="ARBA00022723"/>
    </source>
</evidence>
<gene>
    <name evidence="6" type="ORF">ACERK3_13275</name>
</gene>
<proteinExistence type="inferred from homology"/>
<sequence length="317" mass="34124">MTAATVVAPGRVVMQQVSLPEPGPGQVRVRLEGCGVCASNVPVWEGRPWFTYPLEPGGLGHEGWGRVDAVGEGVREVQLGERVAFISEHAYAEYDVTSASSVVVLPSELDDEPLPGEPLGCAMNVMRRSGIEAEQTVGIIGIGFLGALLTQLARGAGARVIAMARRPAALATARAMGADDTVTMDDHERVIGEVQRLTGGRWCDVVIEASGAQWPIDLAGEVVKVRGRLVIAGYHQDGARQVNMQLWNWRGLDVVNAHEREPSIYRAGIEAAVQAMVEGRLRPGGLYTHRFRLGQLGEALDMTRDRPEGFGKALMVM</sequence>
<dbReference type="PANTHER" id="PTHR43401:SF2">
    <property type="entry name" value="L-THREONINE 3-DEHYDROGENASE"/>
    <property type="match status" value="1"/>
</dbReference>
<feature type="domain" description="Enoyl reductase (ER)" evidence="5">
    <location>
        <begin position="10"/>
        <end position="315"/>
    </location>
</feature>
<accession>A0ABV4U6W8</accession>
<dbReference type="PANTHER" id="PTHR43401">
    <property type="entry name" value="L-THREONINE 3-DEHYDROGENASE"/>
    <property type="match status" value="1"/>
</dbReference>
<dbReference type="RefSeq" id="WP_425346203.1">
    <property type="nucleotide sequence ID" value="NZ_JBGUBD010000007.1"/>
</dbReference>
<keyword evidence="2 4" id="KW-0862">Zinc</keyword>
<dbReference type="InterPro" id="IPR020843">
    <property type="entry name" value="ER"/>
</dbReference>
<evidence type="ECO:0000313" key="6">
    <source>
        <dbReference type="EMBL" id="MFA9479256.1"/>
    </source>
</evidence>
<evidence type="ECO:0000256" key="3">
    <source>
        <dbReference type="ARBA" id="ARBA00023002"/>
    </source>
</evidence>
<dbReference type="EMBL" id="JBGUBD010000007">
    <property type="protein sequence ID" value="MFA9479256.1"/>
    <property type="molecule type" value="Genomic_DNA"/>
</dbReference>
<dbReference type="Proteomes" id="UP001575105">
    <property type="component" value="Unassembled WGS sequence"/>
</dbReference>
<keyword evidence="7" id="KW-1185">Reference proteome</keyword>
<dbReference type="Gene3D" id="3.90.180.10">
    <property type="entry name" value="Medium-chain alcohol dehydrogenases, catalytic domain"/>
    <property type="match status" value="2"/>
</dbReference>
<organism evidence="6 7">
    <name type="scientific">Natronomicrosphaera hydrolytica</name>
    <dbReference type="NCBI Taxonomy" id="3242702"/>
    <lineage>
        <taxon>Bacteria</taxon>
        <taxon>Pseudomonadati</taxon>
        <taxon>Planctomycetota</taxon>
        <taxon>Phycisphaerae</taxon>
        <taxon>Phycisphaerales</taxon>
        <taxon>Phycisphaeraceae</taxon>
        <taxon>Natronomicrosphaera</taxon>
    </lineage>
</organism>
<dbReference type="Pfam" id="PF00107">
    <property type="entry name" value="ADH_zinc_N"/>
    <property type="match status" value="1"/>
</dbReference>
<evidence type="ECO:0000259" key="5">
    <source>
        <dbReference type="SMART" id="SM00829"/>
    </source>
</evidence>
<dbReference type="PROSITE" id="PS00059">
    <property type="entry name" value="ADH_ZINC"/>
    <property type="match status" value="1"/>
</dbReference>
<name>A0ABV4U6W8_9BACT</name>
<reference evidence="6 7" key="1">
    <citation type="submission" date="2024-08" db="EMBL/GenBank/DDBJ databases">
        <title>Whole-genome sequencing of halo(alkali)philic microorganisms from hypersaline lakes.</title>
        <authorList>
            <person name="Sorokin D.Y."/>
            <person name="Merkel A.Y."/>
            <person name="Messina E."/>
            <person name="Yakimov M."/>
        </authorList>
    </citation>
    <scope>NUCLEOTIDE SEQUENCE [LARGE SCALE GENOMIC DNA]</scope>
    <source>
        <strain evidence="6 7">AB-hyl4</strain>
    </source>
</reference>
<dbReference type="CDD" id="cd08269">
    <property type="entry name" value="Zn_ADH9"/>
    <property type="match status" value="1"/>
</dbReference>
<dbReference type="SUPFAM" id="SSF51735">
    <property type="entry name" value="NAD(P)-binding Rossmann-fold domains"/>
    <property type="match status" value="1"/>
</dbReference>
<dbReference type="Pfam" id="PF08240">
    <property type="entry name" value="ADH_N"/>
    <property type="match status" value="1"/>
</dbReference>
<evidence type="ECO:0000256" key="4">
    <source>
        <dbReference type="RuleBase" id="RU361277"/>
    </source>
</evidence>
<dbReference type="InterPro" id="IPR036291">
    <property type="entry name" value="NAD(P)-bd_dom_sf"/>
</dbReference>
<dbReference type="SMART" id="SM00829">
    <property type="entry name" value="PKS_ER"/>
    <property type="match status" value="1"/>
</dbReference>
<comment type="cofactor">
    <cofactor evidence="4">
        <name>Zn(2+)</name>
        <dbReference type="ChEBI" id="CHEBI:29105"/>
    </cofactor>
</comment>